<dbReference type="HOGENOM" id="CLU_1620145_0_0_1"/>
<dbReference type="RefSeq" id="XP_040618471.1">
    <property type="nucleotide sequence ID" value="XM_040759387.1"/>
</dbReference>
<dbReference type="GeneID" id="63674308"/>
<dbReference type="AlphaFoldDB" id="A0A0C2IN51"/>
<keyword evidence="3" id="KW-1185">Reference proteome</keyword>
<evidence type="ECO:0000313" key="3">
    <source>
        <dbReference type="Proteomes" id="UP000031575"/>
    </source>
</evidence>
<reference evidence="2 3" key="1">
    <citation type="journal article" date="2014" name="BMC Genomics">
        <title>Comparative genomics of the major fungal agents of human and animal Sporotrichosis: Sporothrix schenckii and Sporothrix brasiliensis.</title>
        <authorList>
            <person name="Teixeira M.M."/>
            <person name="de Almeida L.G."/>
            <person name="Kubitschek-Barreira P."/>
            <person name="Alves F.L."/>
            <person name="Kioshima E.S."/>
            <person name="Abadio A.K."/>
            <person name="Fernandes L."/>
            <person name="Derengowski L.S."/>
            <person name="Ferreira K.S."/>
            <person name="Souza R.C."/>
            <person name="Ruiz J.C."/>
            <person name="de Andrade N.C."/>
            <person name="Paes H.C."/>
            <person name="Nicola A.M."/>
            <person name="Albuquerque P."/>
            <person name="Gerber A.L."/>
            <person name="Martins V.P."/>
            <person name="Peconick L.D."/>
            <person name="Neto A.V."/>
            <person name="Chaucanez C.B."/>
            <person name="Silva P.A."/>
            <person name="Cunha O.L."/>
            <person name="de Oliveira F.F."/>
            <person name="dos Santos T.C."/>
            <person name="Barros A.L."/>
            <person name="Soares M.A."/>
            <person name="de Oliveira L.M."/>
            <person name="Marini M.M."/>
            <person name="Villalobos-Duno H."/>
            <person name="Cunha M.M."/>
            <person name="de Hoog S."/>
            <person name="da Silveira J.F."/>
            <person name="Henrissat B."/>
            <person name="Nino-Vega G.A."/>
            <person name="Cisalpino P.S."/>
            <person name="Mora-Montes H.M."/>
            <person name="Almeida S.R."/>
            <person name="Stajich J.E."/>
            <person name="Lopes-Bezerra L.M."/>
            <person name="Vasconcelos A.T."/>
            <person name="Felipe M.S."/>
        </authorList>
    </citation>
    <scope>NUCLEOTIDE SEQUENCE [LARGE SCALE GENOMIC DNA]</scope>
    <source>
        <strain evidence="2 3">5110</strain>
    </source>
</reference>
<feature type="compositionally biased region" description="Basic and acidic residues" evidence="1">
    <location>
        <begin position="1"/>
        <end position="12"/>
    </location>
</feature>
<name>A0A0C2IN51_9PEZI</name>
<comment type="caution">
    <text evidence="2">The sequence shown here is derived from an EMBL/GenBank/DDBJ whole genome shotgun (WGS) entry which is preliminary data.</text>
</comment>
<proteinExistence type="predicted"/>
<feature type="compositionally biased region" description="Basic and acidic residues" evidence="1">
    <location>
        <begin position="122"/>
        <end position="134"/>
    </location>
</feature>
<dbReference type="EMBL" id="AWTV01000008">
    <property type="protein sequence ID" value="KIH90461.1"/>
    <property type="molecule type" value="Genomic_DNA"/>
</dbReference>
<evidence type="ECO:0000256" key="1">
    <source>
        <dbReference type="SAM" id="MobiDB-lite"/>
    </source>
</evidence>
<feature type="region of interest" description="Disordered" evidence="1">
    <location>
        <begin position="1"/>
        <end position="134"/>
    </location>
</feature>
<dbReference type="Proteomes" id="UP000031575">
    <property type="component" value="Unassembled WGS sequence"/>
</dbReference>
<gene>
    <name evidence="2" type="ORF">SPBR_01068</name>
</gene>
<feature type="compositionally biased region" description="Basic residues" evidence="1">
    <location>
        <begin position="111"/>
        <end position="121"/>
    </location>
</feature>
<dbReference type="VEuPathDB" id="FungiDB:SPBR_01068"/>
<protein>
    <submittedName>
        <fullName evidence="2">Uncharacterized protein</fullName>
    </submittedName>
</protein>
<sequence length="164" mass="17477">MKGIDARYDGQHTSRNGNAVAGGVLTTAPTPAPAPVRGDKGKDVSSDMDSDDETLQVDHHNVDLENGDGNYDAGDSSANPRLLATGGPRSPTSASDTDDDNGSGKSTPARNRGKTVKRKSKNEKSTKQETVRWRDLPEKGQLTVLTLARLSEPLVQTSLQIHET</sequence>
<feature type="compositionally biased region" description="Acidic residues" evidence="1">
    <location>
        <begin position="46"/>
        <end position="55"/>
    </location>
</feature>
<dbReference type="OrthoDB" id="5244598at2759"/>
<organism evidence="2 3">
    <name type="scientific">Sporothrix brasiliensis 5110</name>
    <dbReference type="NCBI Taxonomy" id="1398154"/>
    <lineage>
        <taxon>Eukaryota</taxon>
        <taxon>Fungi</taxon>
        <taxon>Dikarya</taxon>
        <taxon>Ascomycota</taxon>
        <taxon>Pezizomycotina</taxon>
        <taxon>Sordariomycetes</taxon>
        <taxon>Sordariomycetidae</taxon>
        <taxon>Ophiostomatales</taxon>
        <taxon>Ophiostomataceae</taxon>
        <taxon>Sporothrix</taxon>
    </lineage>
</organism>
<accession>A0A0C2IN51</accession>
<evidence type="ECO:0000313" key="2">
    <source>
        <dbReference type="EMBL" id="KIH90461.1"/>
    </source>
</evidence>